<protein>
    <submittedName>
        <fullName evidence="2">Uncharacterized protein</fullName>
    </submittedName>
</protein>
<evidence type="ECO:0000313" key="2">
    <source>
        <dbReference type="EMBL" id="CAF1514633.1"/>
    </source>
</evidence>
<evidence type="ECO:0000313" key="5">
    <source>
        <dbReference type="Proteomes" id="UP000663829"/>
    </source>
</evidence>
<reference evidence="2" key="1">
    <citation type="submission" date="2021-02" db="EMBL/GenBank/DDBJ databases">
        <authorList>
            <person name="Nowell W R."/>
        </authorList>
    </citation>
    <scope>NUCLEOTIDE SEQUENCE</scope>
</reference>
<dbReference type="AlphaFoldDB" id="A0A815U461"/>
<evidence type="ECO:0000313" key="4">
    <source>
        <dbReference type="EMBL" id="CAF4374803.1"/>
    </source>
</evidence>
<dbReference type="EMBL" id="CAJOBA010034423">
    <property type="protein sequence ID" value="CAF3985035.1"/>
    <property type="molecule type" value="Genomic_DNA"/>
</dbReference>
<gene>
    <name evidence="2" type="ORF">GPM918_LOCUS37269</name>
    <name evidence="1" type="ORF">OVA965_LOCUS22710</name>
    <name evidence="4" type="ORF">SRO942_LOCUS38032</name>
    <name evidence="3" type="ORF">TMI583_LOCUS23422</name>
</gene>
<dbReference type="EMBL" id="CAJNOQ010023390">
    <property type="protein sequence ID" value="CAF1514633.1"/>
    <property type="molecule type" value="Genomic_DNA"/>
</dbReference>
<dbReference type="Proteomes" id="UP000681722">
    <property type="component" value="Unassembled WGS sequence"/>
</dbReference>
<dbReference type="Proteomes" id="UP000663829">
    <property type="component" value="Unassembled WGS sequence"/>
</dbReference>
<dbReference type="InterPro" id="IPR037176">
    <property type="entry name" value="Osmotin/thaumatin-like_sf"/>
</dbReference>
<dbReference type="Proteomes" id="UP000682733">
    <property type="component" value="Unassembled WGS sequence"/>
</dbReference>
<accession>A0A815U461</accession>
<dbReference type="EMBL" id="CAJOBC010088936">
    <property type="protein sequence ID" value="CAF4374803.1"/>
    <property type="molecule type" value="Genomic_DNA"/>
</dbReference>
<comment type="caution">
    <text evidence="2">The sequence shown here is derived from an EMBL/GenBank/DDBJ whole genome shotgun (WGS) entry which is preliminary data.</text>
</comment>
<evidence type="ECO:0000313" key="3">
    <source>
        <dbReference type="EMBL" id="CAF3985035.1"/>
    </source>
</evidence>
<dbReference type="SUPFAM" id="SSF49870">
    <property type="entry name" value="Osmotin, thaumatin-like protein"/>
    <property type="match status" value="1"/>
</dbReference>
<dbReference type="Proteomes" id="UP000677228">
    <property type="component" value="Unassembled WGS sequence"/>
</dbReference>
<evidence type="ECO:0000313" key="1">
    <source>
        <dbReference type="EMBL" id="CAF1173830.1"/>
    </source>
</evidence>
<organism evidence="2 5">
    <name type="scientific">Didymodactylos carnosus</name>
    <dbReference type="NCBI Taxonomy" id="1234261"/>
    <lineage>
        <taxon>Eukaryota</taxon>
        <taxon>Metazoa</taxon>
        <taxon>Spiralia</taxon>
        <taxon>Gnathifera</taxon>
        <taxon>Rotifera</taxon>
        <taxon>Eurotatoria</taxon>
        <taxon>Bdelloidea</taxon>
        <taxon>Philodinida</taxon>
        <taxon>Philodinidae</taxon>
        <taxon>Didymodactylos</taxon>
    </lineage>
</organism>
<dbReference type="Gene3D" id="2.60.110.10">
    <property type="entry name" value="Thaumatin"/>
    <property type="match status" value="1"/>
</dbReference>
<proteinExistence type="predicted"/>
<dbReference type="OrthoDB" id="9971407at2759"/>
<name>A0A815U461_9BILA</name>
<sequence length="181" mass="19992">MNSIKIKNSGSGPIKVGLFKNLGDFQPSFDAEKIIDIGPGASSEHVQLAEGWEGRAQKLSGKPEDPATWLEFHFNAWQDMTFADISLIRGYNGAAKISSEDGTANRGFSQDLYGDAPEKYKMKDSNGTPVLAATEPYTGGRNDELVAYYRSKVENGQAWMDNTDKHADRGTVNKQLNFEFF</sequence>
<dbReference type="EMBL" id="CAJNOK010012900">
    <property type="protein sequence ID" value="CAF1173830.1"/>
    <property type="molecule type" value="Genomic_DNA"/>
</dbReference>
<keyword evidence="5" id="KW-1185">Reference proteome</keyword>